<protein>
    <submittedName>
        <fullName evidence="1">Uncharacterized protein</fullName>
    </submittedName>
</protein>
<reference evidence="1" key="1">
    <citation type="submission" date="2020-10" db="EMBL/GenBank/DDBJ databases">
        <authorList>
            <person name="Gilroy R."/>
        </authorList>
    </citation>
    <scope>NUCLEOTIDE SEQUENCE</scope>
    <source>
        <strain evidence="1">CHK136-897</strain>
    </source>
</reference>
<evidence type="ECO:0000313" key="1">
    <source>
        <dbReference type="EMBL" id="HIU65860.1"/>
    </source>
</evidence>
<dbReference type="AlphaFoldDB" id="A0A9D1MSP2"/>
<sequence length="120" mass="13857">MNSDIDKLADVLGLSTYQRNVLKSNPDIYNLSRLIKRGSALYAPRNISSYKFINFLFGVFFGNHADLIGKNKMLVQNTRGIEFRARGFYSAPVGRQYRYYADDCGNIITRDDFIREISRE</sequence>
<name>A0A9D1MSP2_9PROT</name>
<gene>
    <name evidence="1" type="ORF">IAC63_04465</name>
</gene>
<organism evidence="1 2">
    <name type="scientific">Candidatus Enterousia avicola</name>
    <dbReference type="NCBI Taxonomy" id="2840787"/>
    <lineage>
        <taxon>Bacteria</taxon>
        <taxon>Pseudomonadati</taxon>
        <taxon>Pseudomonadota</taxon>
        <taxon>Alphaproteobacteria</taxon>
        <taxon>Candidatus Enterousia</taxon>
    </lineage>
</organism>
<dbReference type="Proteomes" id="UP000824142">
    <property type="component" value="Unassembled WGS sequence"/>
</dbReference>
<comment type="caution">
    <text evidence="1">The sequence shown here is derived from an EMBL/GenBank/DDBJ whole genome shotgun (WGS) entry which is preliminary data.</text>
</comment>
<evidence type="ECO:0000313" key="2">
    <source>
        <dbReference type="Proteomes" id="UP000824142"/>
    </source>
</evidence>
<accession>A0A9D1MSP2</accession>
<reference evidence="1" key="2">
    <citation type="journal article" date="2021" name="PeerJ">
        <title>Extensive microbial diversity within the chicken gut microbiome revealed by metagenomics and culture.</title>
        <authorList>
            <person name="Gilroy R."/>
            <person name="Ravi A."/>
            <person name="Getino M."/>
            <person name="Pursley I."/>
            <person name="Horton D.L."/>
            <person name="Alikhan N.F."/>
            <person name="Baker D."/>
            <person name="Gharbi K."/>
            <person name="Hall N."/>
            <person name="Watson M."/>
            <person name="Adriaenssens E.M."/>
            <person name="Foster-Nyarko E."/>
            <person name="Jarju S."/>
            <person name="Secka A."/>
            <person name="Antonio M."/>
            <person name="Oren A."/>
            <person name="Chaudhuri R.R."/>
            <person name="La Ragione R."/>
            <person name="Hildebrand F."/>
            <person name="Pallen M.J."/>
        </authorList>
    </citation>
    <scope>NUCLEOTIDE SEQUENCE</scope>
    <source>
        <strain evidence="1">CHK136-897</strain>
    </source>
</reference>
<proteinExistence type="predicted"/>
<dbReference type="EMBL" id="DVNO01000036">
    <property type="protein sequence ID" value="HIU65860.1"/>
    <property type="molecule type" value="Genomic_DNA"/>
</dbReference>